<organism evidence="2 3">
    <name type="scientific">Pinctada imbricata</name>
    <name type="common">Atlantic pearl-oyster</name>
    <name type="synonym">Pinctada martensii</name>
    <dbReference type="NCBI Taxonomy" id="66713"/>
    <lineage>
        <taxon>Eukaryota</taxon>
        <taxon>Metazoa</taxon>
        <taxon>Spiralia</taxon>
        <taxon>Lophotrochozoa</taxon>
        <taxon>Mollusca</taxon>
        <taxon>Bivalvia</taxon>
        <taxon>Autobranchia</taxon>
        <taxon>Pteriomorphia</taxon>
        <taxon>Pterioida</taxon>
        <taxon>Pterioidea</taxon>
        <taxon>Pteriidae</taxon>
        <taxon>Pinctada</taxon>
    </lineage>
</organism>
<evidence type="ECO:0000256" key="1">
    <source>
        <dbReference type="SAM" id="MobiDB-lite"/>
    </source>
</evidence>
<accession>A0AA88XPC5</accession>
<dbReference type="Proteomes" id="UP001186944">
    <property type="component" value="Unassembled WGS sequence"/>
</dbReference>
<sequence length="454" mass="51494">MSRAAVSKSRADKGAKPPQSHTPVVAHEIVPGKFNDQDWSFMLDKDSSEDVVDKIMEDLVDTTMDNIYKLYTERQLLPFTVSQAKDAILSIVEWQFLSRDEGEVEIDNDQSWMEDEEPEPAFTDCWAQGSVPKQLIPPRPISPVAEIFLEHPDDKDEDIVPGPEREETKEEEAEKEDEVTEEVPVIKEESDVKVEEKKKEEKKRKFKFKPYRGRVKSGGLNKLMSESLEQTEMKMWAAEIEASYEQAMERNSGLLNMPASCHSILKVQSGRPPGNKDVLYDDMGNVMAVVKLNPDKLPSHRVKVNYQIVDPSVEAAQARLDAMRHGKFTRLYLKKKKPAIEEFDEATDLQEMKTTESKTDLPPPLIEAMELAPGVTVKESGRVRRGPARYIRKSDILSTSIKGLHPVNTHSTRPPLEVTDLLDRHTPILRPIRDSPPLPPIIPSPPNYKRQVST</sequence>
<feature type="region of interest" description="Disordered" evidence="1">
    <location>
        <begin position="430"/>
        <end position="454"/>
    </location>
</feature>
<dbReference type="PANTHER" id="PTHR34438">
    <property type="entry name" value="SI:DKEY-97L20.6"/>
    <property type="match status" value="1"/>
</dbReference>
<proteinExistence type="predicted"/>
<dbReference type="EMBL" id="VSWD01000010">
    <property type="protein sequence ID" value="KAK3089198.1"/>
    <property type="molecule type" value="Genomic_DNA"/>
</dbReference>
<protein>
    <submittedName>
        <fullName evidence="2">Uncharacterized protein</fullName>
    </submittedName>
</protein>
<evidence type="ECO:0000313" key="3">
    <source>
        <dbReference type="Proteomes" id="UP001186944"/>
    </source>
</evidence>
<comment type="caution">
    <text evidence="2">The sequence shown here is derived from an EMBL/GenBank/DDBJ whole genome shotgun (WGS) entry which is preliminary data.</text>
</comment>
<dbReference type="AlphaFoldDB" id="A0AA88XPC5"/>
<dbReference type="PANTHER" id="PTHR34438:SF1">
    <property type="entry name" value="CHROMOSOME 2 OPEN READING FRAME 81"/>
    <property type="match status" value="1"/>
</dbReference>
<evidence type="ECO:0000313" key="2">
    <source>
        <dbReference type="EMBL" id="KAK3089198.1"/>
    </source>
</evidence>
<keyword evidence="3" id="KW-1185">Reference proteome</keyword>
<reference evidence="2" key="1">
    <citation type="submission" date="2019-08" db="EMBL/GenBank/DDBJ databases">
        <title>The improved chromosome-level genome for the pearl oyster Pinctada fucata martensii using PacBio sequencing and Hi-C.</title>
        <authorList>
            <person name="Zheng Z."/>
        </authorList>
    </citation>
    <scope>NUCLEOTIDE SEQUENCE</scope>
    <source>
        <strain evidence="2">ZZ-2019</strain>
        <tissue evidence="2">Adductor muscle</tissue>
    </source>
</reference>
<feature type="compositionally biased region" description="Pro residues" evidence="1">
    <location>
        <begin position="434"/>
        <end position="446"/>
    </location>
</feature>
<feature type="compositionally biased region" description="Acidic residues" evidence="1">
    <location>
        <begin position="169"/>
        <end position="181"/>
    </location>
</feature>
<feature type="region of interest" description="Disordered" evidence="1">
    <location>
        <begin position="1"/>
        <end position="23"/>
    </location>
</feature>
<dbReference type="Pfam" id="PF15479">
    <property type="entry name" value="DUF4639"/>
    <property type="match status" value="1"/>
</dbReference>
<dbReference type="InterPro" id="IPR028042">
    <property type="entry name" value="DUF4639"/>
</dbReference>
<feature type="region of interest" description="Disordered" evidence="1">
    <location>
        <begin position="152"/>
        <end position="184"/>
    </location>
</feature>
<gene>
    <name evidence="2" type="ORF">FSP39_001674</name>
</gene>
<name>A0AA88XPC5_PINIB</name>